<dbReference type="AlphaFoldDB" id="A0A6M9PMG8"/>
<sequence length="161" mass="17910">MPRPKKTIKFNPLDEIPSQTTKPTVVTGGLNQSDEEKLHSEFTDSPLDETVRQIVSYQLDGEDQRGNADLLFNGMHYGFELPQAGFISIPSKELKIQLKRPFPMPQALGGFITGGPLGFLFSFLMGEPKPKKYFFSLKSNQGGVIFISLDRLAVDSIMQVS</sequence>
<feature type="transmembrane region" description="Helical" evidence="2">
    <location>
        <begin position="107"/>
        <end position="126"/>
    </location>
</feature>
<feature type="compositionally biased region" description="Polar residues" evidence="1">
    <location>
        <begin position="17"/>
        <end position="32"/>
    </location>
</feature>
<evidence type="ECO:0000256" key="1">
    <source>
        <dbReference type="SAM" id="MobiDB-lite"/>
    </source>
</evidence>
<dbReference type="Proteomes" id="UP000501090">
    <property type="component" value="Chromosome"/>
</dbReference>
<dbReference type="RefSeq" id="WP_173959885.1">
    <property type="nucleotide sequence ID" value="NZ_CBCSCC010000017.1"/>
</dbReference>
<keyword evidence="4" id="KW-1185">Reference proteome</keyword>
<organism evidence="3 4">
    <name type="scientific">Polynucleobacter arcticus</name>
    <dbReference type="NCBI Taxonomy" id="1743165"/>
    <lineage>
        <taxon>Bacteria</taxon>
        <taxon>Pseudomonadati</taxon>
        <taxon>Pseudomonadota</taxon>
        <taxon>Betaproteobacteria</taxon>
        <taxon>Burkholderiales</taxon>
        <taxon>Burkholderiaceae</taxon>
        <taxon>Polynucleobacter</taxon>
    </lineage>
</organism>
<gene>
    <name evidence="3" type="ORF">DN92_03140</name>
</gene>
<name>A0A6M9PMG8_9BURK</name>
<dbReference type="KEGG" id="pard:DN92_03140"/>
<feature type="region of interest" description="Disordered" evidence="1">
    <location>
        <begin position="1"/>
        <end position="40"/>
    </location>
</feature>
<keyword evidence="2" id="KW-1133">Transmembrane helix</keyword>
<reference evidence="3 4" key="1">
    <citation type="submission" date="2018-04" db="EMBL/GenBank/DDBJ databases">
        <title>Polynucleobacter sp. UK-Long2-W17 genome.</title>
        <authorList>
            <person name="Hahn M.W."/>
        </authorList>
    </citation>
    <scope>NUCLEOTIDE SEQUENCE [LARGE SCALE GENOMIC DNA]</scope>
    <source>
        <strain evidence="3 4">UK-Long2-W17</strain>
    </source>
</reference>
<protein>
    <submittedName>
        <fullName evidence="3">Uncharacterized protein</fullName>
    </submittedName>
</protein>
<keyword evidence="2" id="KW-0812">Transmembrane</keyword>
<evidence type="ECO:0000256" key="2">
    <source>
        <dbReference type="SAM" id="Phobius"/>
    </source>
</evidence>
<dbReference type="EMBL" id="CP028940">
    <property type="protein sequence ID" value="QKM60115.1"/>
    <property type="molecule type" value="Genomic_DNA"/>
</dbReference>
<keyword evidence="2" id="KW-0472">Membrane</keyword>
<evidence type="ECO:0000313" key="4">
    <source>
        <dbReference type="Proteomes" id="UP000501090"/>
    </source>
</evidence>
<accession>A0A6M9PMG8</accession>
<proteinExistence type="predicted"/>
<evidence type="ECO:0000313" key="3">
    <source>
        <dbReference type="EMBL" id="QKM60115.1"/>
    </source>
</evidence>